<reference evidence="8" key="1">
    <citation type="submission" date="2021-04" db="EMBL/GenBank/DDBJ databases">
        <authorList>
            <consortium name="Wellcome Sanger Institute Data Sharing"/>
        </authorList>
    </citation>
    <scope>NUCLEOTIDE SEQUENCE [LARGE SCALE GENOMIC DNA]</scope>
</reference>
<dbReference type="SUPFAM" id="SSF50475">
    <property type="entry name" value="FMN-binding split barrel"/>
    <property type="match status" value="1"/>
</dbReference>
<keyword evidence="5" id="KW-0325">Glycoprotein</keyword>
<dbReference type="InParanoid" id="A0A7N6AHY0"/>
<evidence type="ECO:0000256" key="5">
    <source>
        <dbReference type="ARBA" id="ARBA00023180"/>
    </source>
</evidence>
<protein>
    <recommendedName>
        <fullName evidence="7">CREG-like beta-barrel domain-containing protein</fullName>
    </recommendedName>
</protein>
<name>A0A7N6AHY0_ANATE</name>
<organism evidence="8 9">
    <name type="scientific">Anabas testudineus</name>
    <name type="common">Climbing perch</name>
    <name type="synonym">Anthias testudineus</name>
    <dbReference type="NCBI Taxonomy" id="64144"/>
    <lineage>
        <taxon>Eukaryota</taxon>
        <taxon>Metazoa</taxon>
        <taxon>Chordata</taxon>
        <taxon>Craniata</taxon>
        <taxon>Vertebrata</taxon>
        <taxon>Euteleostomi</taxon>
        <taxon>Actinopterygii</taxon>
        <taxon>Neopterygii</taxon>
        <taxon>Teleostei</taxon>
        <taxon>Neoteleostei</taxon>
        <taxon>Acanthomorphata</taxon>
        <taxon>Anabantaria</taxon>
        <taxon>Anabantiformes</taxon>
        <taxon>Anabantoidei</taxon>
        <taxon>Anabantidae</taxon>
        <taxon>Anabas</taxon>
    </lineage>
</organism>
<dbReference type="Pfam" id="PF13883">
    <property type="entry name" value="CREG_beta-barrel"/>
    <property type="match status" value="1"/>
</dbReference>
<evidence type="ECO:0000259" key="7">
    <source>
        <dbReference type="Pfam" id="PF13883"/>
    </source>
</evidence>
<dbReference type="OrthoDB" id="9869319at2759"/>
<dbReference type="RefSeq" id="XP_026232441.1">
    <property type="nucleotide sequence ID" value="XM_026376656.1"/>
</dbReference>
<dbReference type="GO" id="GO:0005615">
    <property type="term" value="C:extracellular space"/>
    <property type="evidence" value="ECO:0007669"/>
    <property type="project" value="TreeGrafter"/>
</dbReference>
<dbReference type="Ensembl" id="ENSATET00000048074.2">
    <property type="protein sequence ID" value="ENSATEP00000048775.1"/>
    <property type="gene ID" value="ENSATEG00000025467.2"/>
</dbReference>
<comment type="subcellular location">
    <subcellularLocation>
        <location evidence="1">Secreted</location>
    </subcellularLocation>
</comment>
<evidence type="ECO:0000256" key="3">
    <source>
        <dbReference type="ARBA" id="ARBA00022525"/>
    </source>
</evidence>
<evidence type="ECO:0000256" key="1">
    <source>
        <dbReference type="ARBA" id="ARBA00004613"/>
    </source>
</evidence>
<evidence type="ECO:0000256" key="4">
    <source>
        <dbReference type="ARBA" id="ARBA00022729"/>
    </source>
</evidence>
<reference evidence="8" key="2">
    <citation type="submission" date="2025-08" db="UniProtKB">
        <authorList>
            <consortium name="Ensembl"/>
        </authorList>
    </citation>
    <scope>IDENTIFICATION</scope>
</reference>
<dbReference type="InterPro" id="IPR055343">
    <property type="entry name" value="CREG_beta-barrel"/>
</dbReference>
<dbReference type="FunFam" id="2.30.110.10:FF:000004">
    <property type="entry name" value="Cellular repressor of E1A-stimulated genes 1"/>
    <property type="match status" value="1"/>
</dbReference>
<dbReference type="GeneTree" id="ENSGT00390000005914"/>
<dbReference type="PANTHER" id="PTHR13343">
    <property type="entry name" value="CREG1 PROTEIN"/>
    <property type="match status" value="1"/>
</dbReference>
<feature type="domain" description="CREG-like beta-barrel" evidence="7">
    <location>
        <begin position="162"/>
        <end position="328"/>
    </location>
</feature>
<dbReference type="GO" id="GO:0005737">
    <property type="term" value="C:cytoplasm"/>
    <property type="evidence" value="ECO:0007669"/>
    <property type="project" value="UniProtKB-ARBA"/>
</dbReference>
<reference evidence="8" key="3">
    <citation type="submission" date="2025-09" db="UniProtKB">
        <authorList>
            <consortium name="Ensembl"/>
        </authorList>
    </citation>
    <scope>IDENTIFICATION</scope>
</reference>
<evidence type="ECO:0000256" key="2">
    <source>
        <dbReference type="ARBA" id="ARBA00009230"/>
    </source>
</evidence>
<keyword evidence="9" id="KW-1185">Reference proteome</keyword>
<dbReference type="GO" id="GO:0012505">
    <property type="term" value="C:endomembrane system"/>
    <property type="evidence" value="ECO:0007669"/>
    <property type="project" value="UniProtKB-ARBA"/>
</dbReference>
<proteinExistence type="inferred from homology"/>
<dbReference type="AlphaFoldDB" id="A0A7N6AHY0"/>
<dbReference type="GeneID" id="113173256"/>
<evidence type="ECO:0000313" key="8">
    <source>
        <dbReference type="Ensembl" id="ENSATEP00000048775.1"/>
    </source>
</evidence>
<evidence type="ECO:0000256" key="6">
    <source>
        <dbReference type="SAM" id="MobiDB-lite"/>
    </source>
</evidence>
<keyword evidence="3" id="KW-0964">Secreted</keyword>
<evidence type="ECO:0000313" key="9">
    <source>
        <dbReference type="Proteomes" id="UP000265040"/>
    </source>
</evidence>
<dbReference type="PANTHER" id="PTHR13343:SF15">
    <property type="entry name" value="PROTEIN CREG2"/>
    <property type="match status" value="1"/>
</dbReference>
<sequence length="332" mass="36498">MDSRILSRGSSGGGAADLLSAANSRVTDGHPREFVNKTVCGCGRPFSTLNDMRARCLPLAGLASVLCLCHSYTLRSSVSWVVSSNGVVEDADLSEEVAPALLVDGAGLWKQSYPSSGVLGDSVDTPAERVKSEDDNEPQLSSRLFSYRLEKVKKSVSSSPPPPHQETARTARYIAHYSDWGHLATISTQDKIKGLPFGNIFSISDGPLDNSTGVIYFYVTPMDDTVSDLKSNPHASLTLSEAEGEFCRQMVYDPEVRRCARLTLTGKMVEVVPEELAFAKQAMFSRHPAMSKWPVAQKWFFMKLELIQVWLQDWIGSTSVISLEDYFKATPF</sequence>
<dbReference type="Proteomes" id="UP000265040">
    <property type="component" value="Chromosome 21"/>
</dbReference>
<accession>A0A7N6AHY0</accession>
<comment type="similarity">
    <text evidence="2">Belongs to the CREG family.</text>
</comment>
<gene>
    <name evidence="8" type="primary">CREG2</name>
</gene>
<dbReference type="InterPro" id="IPR012349">
    <property type="entry name" value="Split_barrel_FMN-bd"/>
</dbReference>
<dbReference type="Gene3D" id="2.30.110.10">
    <property type="entry name" value="Electron Transport, Fmn-binding Protein, Chain A"/>
    <property type="match status" value="1"/>
</dbReference>
<feature type="region of interest" description="Disordered" evidence="6">
    <location>
        <begin position="117"/>
        <end position="138"/>
    </location>
</feature>
<keyword evidence="4" id="KW-0732">Signal</keyword>